<dbReference type="EMBL" id="OZ021738">
    <property type="protein sequence ID" value="CAK9319685.1"/>
    <property type="molecule type" value="Genomic_DNA"/>
</dbReference>
<dbReference type="Proteomes" id="UP001642487">
    <property type="component" value="Chromosome 4"/>
</dbReference>
<evidence type="ECO:0000313" key="2">
    <source>
        <dbReference type="Proteomes" id="UP001642487"/>
    </source>
</evidence>
<proteinExistence type="predicted"/>
<reference evidence="1 2" key="1">
    <citation type="submission" date="2024-03" db="EMBL/GenBank/DDBJ databases">
        <authorList>
            <person name="Gkanogiannis A."/>
            <person name="Becerra Lopez-Lavalle L."/>
        </authorList>
    </citation>
    <scope>NUCLEOTIDE SEQUENCE [LARGE SCALE GENOMIC DNA]</scope>
</reference>
<accession>A0ABP0YLE2</accession>
<protein>
    <submittedName>
        <fullName evidence="1">Uncharacterized protein</fullName>
    </submittedName>
</protein>
<keyword evidence="2" id="KW-1185">Reference proteome</keyword>
<name>A0ABP0YLE2_9ROSI</name>
<gene>
    <name evidence="1" type="ORF">CITCOLO1_LOCUS11700</name>
</gene>
<evidence type="ECO:0000313" key="1">
    <source>
        <dbReference type="EMBL" id="CAK9319685.1"/>
    </source>
</evidence>
<organism evidence="1 2">
    <name type="scientific">Citrullus colocynthis</name>
    <name type="common">colocynth</name>
    <dbReference type="NCBI Taxonomy" id="252529"/>
    <lineage>
        <taxon>Eukaryota</taxon>
        <taxon>Viridiplantae</taxon>
        <taxon>Streptophyta</taxon>
        <taxon>Embryophyta</taxon>
        <taxon>Tracheophyta</taxon>
        <taxon>Spermatophyta</taxon>
        <taxon>Magnoliopsida</taxon>
        <taxon>eudicotyledons</taxon>
        <taxon>Gunneridae</taxon>
        <taxon>Pentapetalae</taxon>
        <taxon>rosids</taxon>
        <taxon>fabids</taxon>
        <taxon>Cucurbitales</taxon>
        <taxon>Cucurbitaceae</taxon>
        <taxon>Benincaseae</taxon>
        <taxon>Citrullus</taxon>
    </lineage>
</organism>
<sequence length="90" mass="9970">MGSVIKINNGIGHGIDISGGIEMGGGLKIGMGGDLMKSDLLTLDPPPLRYHWRIDVMMVCIDRARLMCIYHMSLLIHMIDDVHYCHSSMT</sequence>